<dbReference type="SUPFAM" id="SSF53335">
    <property type="entry name" value="S-adenosyl-L-methionine-dependent methyltransferases"/>
    <property type="match status" value="1"/>
</dbReference>
<organism evidence="4">
    <name type="scientific">viral metagenome</name>
    <dbReference type="NCBI Taxonomy" id="1070528"/>
    <lineage>
        <taxon>unclassified sequences</taxon>
        <taxon>metagenomes</taxon>
        <taxon>organismal metagenomes</taxon>
    </lineage>
</organism>
<dbReference type="InterPro" id="IPR051422">
    <property type="entry name" value="AlkB_tRNA_MeTrf/Diox"/>
</dbReference>
<keyword evidence="1" id="KW-0489">Methyltransferase</keyword>
<keyword evidence="2" id="KW-0808">Transferase</keyword>
<dbReference type="PANTHER" id="PTHR13069">
    <property type="entry name" value="ALKYLATED DNA REPAIR PROTEIN ALKB HOMOLOG 8"/>
    <property type="match status" value="1"/>
</dbReference>
<dbReference type="PANTHER" id="PTHR13069:SF21">
    <property type="entry name" value="ALKYLATED DNA REPAIR PROTEIN ALKB HOMOLOG 8"/>
    <property type="match status" value="1"/>
</dbReference>
<dbReference type="EMBL" id="MN739219">
    <property type="protein sequence ID" value="QHS94295.1"/>
    <property type="molecule type" value="Genomic_DNA"/>
</dbReference>
<dbReference type="GO" id="GO:0032259">
    <property type="term" value="P:methylation"/>
    <property type="evidence" value="ECO:0007669"/>
    <property type="project" value="UniProtKB-KW"/>
</dbReference>
<dbReference type="CDD" id="cd02440">
    <property type="entry name" value="AdoMet_MTases"/>
    <property type="match status" value="1"/>
</dbReference>
<evidence type="ECO:0000256" key="2">
    <source>
        <dbReference type="ARBA" id="ARBA00022679"/>
    </source>
</evidence>
<reference evidence="4" key="1">
    <citation type="journal article" date="2020" name="Nature">
        <title>Giant virus diversity and host interactions through global metagenomics.</title>
        <authorList>
            <person name="Schulz F."/>
            <person name="Roux S."/>
            <person name="Paez-Espino D."/>
            <person name="Jungbluth S."/>
            <person name="Walsh D.A."/>
            <person name="Denef V.J."/>
            <person name="McMahon K.D."/>
            <person name="Konstantinidis K.T."/>
            <person name="Eloe-Fadrosh E.A."/>
            <person name="Kyrpides N.C."/>
            <person name="Woyke T."/>
        </authorList>
    </citation>
    <scope>NUCLEOTIDE SEQUENCE</scope>
    <source>
        <strain evidence="4">GVMAG-M-3300018416-26</strain>
    </source>
</reference>
<dbReference type="GO" id="GO:0008175">
    <property type="term" value="F:tRNA methyltransferase activity"/>
    <property type="evidence" value="ECO:0007669"/>
    <property type="project" value="UniProtKB-ARBA"/>
</dbReference>
<protein>
    <recommendedName>
        <fullName evidence="3">Methyltransferase type 11 domain-containing protein</fullName>
    </recommendedName>
</protein>
<name>A0A6C0BPE2_9ZZZZ</name>
<dbReference type="Gene3D" id="3.40.50.150">
    <property type="entry name" value="Vaccinia Virus protein VP39"/>
    <property type="match status" value="1"/>
</dbReference>
<dbReference type="InterPro" id="IPR013216">
    <property type="entry name" value="Methyltransf_11"/>
</dbReference>
<dbReference type="InterPro" id="IPR029063">
    <property type="entry name" value="SAM-dependent_MTases_sf"/>
</dbReference>
<feature type="domain" description="Methyltransferase type 11" evidence="3">
    <location>
        <begin position="43"/>
        <end position="127"/>
    </location>
</feature>
<evidence type="ECO:0000256" key="1">
    <source>
        <dbReference type="ARBA" id="ARBA00022603"/>
    </source>
</evidence>
<dbReference type="AlphaFoldDB" id="A0A6C0BPE2"/>
<proteinExistence type="predicted"/>
<dbReference type="GO" id="GO:0008757">
    <property type="term" value="F:S-adenosylmethionine-dependent methyltransferase activity"/>
    <property type="evidence" value="ECO:0007669"/>
    <property type="project" value="InterPro"/>
</dbReference>
<evidence type="ECO:0000313" key="4">
    <source>
        <dbReference type="EMBL" id="QHS94295.1"/>
    </source>
</evidence>
<dbReference type="Pfam" id="PF08241">
    <property type="entry name" value="Methyltransf_11"/>
    <property type="match status" value="1"/>
</dbReference>
<sequence length="204" mass="24171">MINETIFVTNTYEKIAKEFSDTRYNVWNFVKKFMKDKQKLYGIDIGCGNGKNMIHLNMIGIDNCKGFVNICNTRHKDVILGDICALPFKSETFDYTISIATLHHLSSEERRIKCVYEMIRVIKKNGEGVISVWSHEFQTKHKFELGDNFVPWKSINVEIKPELRYYYIMNFDMFTNLMEKFKNKIKVISIENEKGNWILHYKKI</sequence>
<dbReference type="GO" id="GO:0006400">
    <property type="term" value="P:tRNA modification"/>
    <property type="evidence" value="ECO:0007669"/>
    <property type="project" value="UniProtKB-ARBA"/>
</dbReference>
<evidence type="ECO:0000259" key="3">
    <source>
        <dbReference type="Pfam" id="PF08241"/>
    </source>
</evidence>
<accession>A0A6C0BPE2</accession>